<proteinExistence type="predicted"/>
<dbReference type="PANTHER" id="PTHR47893:SF1">
    <property type="entry name" value="REGULATORY PROTEIN PCHR"/>
    <property type="match status" value="1"/>
</dbReference>
<keyword evidence="1" id="KW-0805">Transcription regulation</keyword>
<feature type="domain" description="HTH araC/xylS-type" evidence="4">
    <location>
        <begin position="234"/>
        <end position="332"/>
    </location>
</feature>
<dbReference type="EMBL" id="JBHTHZ010000011">
    <property type="protein sequence ID" value="MFD0794387.1"/>
    <property type="molecule type" value="Genomic_DNA"/>
</dbReference>
<evidence type="ECO:0000313" key="5">
    <source>
        <dbReference type="EMBL" id="MFD0794387.1"/>
    </source>
</evidence>
<dbReference type="InterPro" id="IPR009057">
    <property type="entry name" value="Homeodomain-like_sf"/>
</dbReference>
<dbReference type="Pfam" id="PF12833">
    <property type="entry name" value="HTH_18"/>
    <property type="match status" value="1"/>
</dbReference>
<keyword evidence="3" id="KW-0804">Transcription</keyword>
<keyword evidence="6" id="KW-1185">Reference proteome</keyword>
<protein>
    <submittedName>
        <fullName evidence="5">Helix-turn-helix transcriptional regulator</fullName>
    </submittedName>
</protein>
<accession>A0ABW3ATK3</accession>
<dbReference type="Gene3D" id="1.10.10.60">
    <property type="entry name" value="Homeodomain-like"/>
    <property type="match status" value="2"/>
</dbReference>
<dbReference type="SUPFAM" id="SSF46689">
    <property type="entry name" value="Homeodomain-like"/>
    <property type="match status" value="2"/>
</dbReference>
<dbReference type="InterPro" id="IPR018060">
    <property type="entry name" value="HTH_AraC"/>
</dbReference>
<sequence length="332" mass="38135">MRNKIVTFDSIIVVKDIMANDNLYSVPNILFNLAELLGTEVNNQRLEIPEKFGKGYCAGYVFNEHIRMIISDYELNADVIVVNPDVDVARKTIFFKFQNIFPTAEQALDQNPSVLIATSRINTDEIIAIHTNAATINIEVDAGYLNKLFDNTSKSPVLESLLQNTQPLLFEQVIYPSLQNTVDEIMTEPAGEAFKLFFLRIKAEELICRLLMELEKREEKSLYPLNSRDIQAIYKVKEQLIKNIYTPPNIKELTIFAGMSPTKLKRLFRQIFGNSIFNYYQELRMKEAALLLKEGKLSVSETGYKMGFTNLSHFSRVFEHHIGIKPKKYSLM</sequence>
<evidence type="ECO:0000256" key="1">
    <source>
        <dbReference type="ARBA" id="ARBA00023015"/>
    </source>
</evidence>
<dbReference type="Proteomes" id="UP001597010">
    <property type="component" value="Unassembled WGS sequence"/>
</dbReference>
<dbReference type="PANTHER" id="PTHR47893">
    <property type="entry name" value="REGULATORY PROTEIN PCHR"/>
    <property type="match status" value="1"/>
</dbReference>
<evidence type="ECO:0000256" key="3">
    <source>
        <dbReference type="ARBA" id="ARBA00023163"/>
    </source>
</evidence>
<dbReference type="PROSITE" id="PS01124">
    <property type="entry name" value="HTH_ARAC_FAMILY_2"/>
    <property type="match status" value="1"/>
</dbReference>
<name>A0ABW3ATK3_9SPHI</name>
<keyword evidence="2" id="KW-0238">DNA-binding</keyword>
<comment type="caution">
    <text evidence="5">The sequence shown here is derived from an EMBL/GenBank/DDBJ whole genome shotgun (WGS) entry which is preliminary data.</text>
</comment>
<evidence type="ECO:0000313" key="6">
    <source>
        <dbReference type="Proteomes" id="UP001597010"/>
    </source>
</evidence>
<dbReference type="PROSITE" id="PS00041">
    <property type="entry name" value="HTH_ARAC_FAMILY_1"/>
    <property type="match status" value="1"/>
</dbReference>
<reference evidence="6" key="1">
    <citation type="journal article" date="2019" name="Int. J. Syst. Evol. Microbiol.">
        <title>The Global Catalogue of Microorganisms (GCM) 10K type strain sequencing project: providing services to taxonomists for standard genome sequencing and annotation.</title>
        <authorList>
            <consortium name="The Broad Institute Genomics Platform"/>
            <consortium name="The Broad Institute Genome Sequencing Center for Infectious Disease"/>
            <person name="Wu L."/>
            <person name="Ma J."/>
        </authorList>
    </citation>
    <scope>NUCLEOTIDE SEQUENCE [LARGE SCALE GENOMIC DNA]</scope>
    <source>
        <strain evidence="6">CCUG 61484</strain>
    </source>
</reference>
<dbReference type="InterPro" id="IPR018062">
    <property type="entry name" value="HTH_AraC-typ_CS"/>
</dbReference>
<evidence type="ECO:0000256" key="2">
    <source>
        <dbReference type="ARBA" id="ARBA00023125"/>
    </source>
</evidence>
<dbReference type="RefSeq" id="WP_377115649.1">
    <property type="nucleotide sequence ID" value="NZ_JBHTHZ010000011.1"/>
</dbReference>
<organism evidence="5 6">
    <name type="scientific">Mucilaginibacter litoreus</name>
    <dbReference type="NCBI Taxonomy" id="1048221"/>
    <lineage>
        <taxon>Bacteria</taxon>
        <taxon>Pseudomonadati</taxon>
        <taxon>Bacteroidota</taxon>
        <taxon>Sphingobacteriia</taxon>
        <taxon>Sphingobacteriales</taxon>
        <taxon>Sphingobacteriaceae</taxon>
        <taxon>Mucilaginibacter</taxon>
    </lineage>
</organism>
<dbReference type="InterPro" id="IPR053142">
    <property type="entry name" value="PchR_regulatory_protein"/>
</dbReference>
<evidence type="ECO:0000259" key="4">
    <source>
        <dbReference type="PROSITE" id="PS01124"/>
    </source>
</evidence>
<dbReference type="SMART" id="SM00342">
    <property type="entry name" value="HTH_ARAC"/>
    <property type="match status" value="1"/>
</dbReference>
<gene>
    <name evidence="5" type="ORF">ACFQZX_12235</name>
</gene>